<feature type="region of interest" description="Disordered" evidence="6">
    <location>
        <begin position="40"/>
        <end position="64"/>
    </location>
</feature>
<dbReference type="SMART" id="SM00380">
    <property type="entry name" value="AP2"/>
    <property type="match status" value="1"/>
</dbReference>
<dbReference type="EMBL" id="OZ020111">
    <property type="protein sequence ID" value="CAK9263577.1"/>
    <property type="molecule type" value="Genomic_DNA"/>
</dbReference>
<keyword evidence="5" id="KW-0539">Nucleus</keyword>
<comment type="subcellular location">
    <subcellularLocation>
        <location evidence="1">Nucleus</location>
    </subcellularLocation>
</comment>
<dbReference type="InterPro" id="IPR016177">
    <property type="entry name" value="DNA-bd_dom_sf"/>
</dbReference>
<feature type="compositionally biased region" description="Basic and acidic residues" evidence="6">
    <location>
        <begin position="289"/>
        <end position="299"/>
    </location>
</feature>
<dbReference type="PRINTS" id="PR00367">
    <property type="entry name" value="ETHRSPELEMNT"/>
</dbReference>
<dbReference type="PROSITE" id="PS51032">
    <property type="entry name" value="AP2_ERF"/>
    <property type="match status" value="1"/>
</dbReference>
<feature type="domain" description="AP2/ERF" evidence="7">
    <location>
        <begin position="108"/>
        <end position="165"/>
    </location>
</feature>
<evidence type="ECO:0000256" key="1">
    <source>
        <dbReference type="ARBA" id="ARBA00004123"/>
    </source>
</evidence>
<protein>
    <recommendedName>
        <fullName evidence="7">AP2/ERF domain-containing protein</fullName>
    </recommendedName>
</protein>
<dbReference type="InterPro" id="IPR036955">
    <property type="entry name" value="AP2/ERF_dom_sf"/>
</dbReference>
<feature type="region of interest" description="Disordered" evidence="6">
    <location>
        <begin position="154"/>
        <end position="178"/>
    </location>
</feature>
<evidence type="ECO:0000256" key="2">
    <source>
        <dbReference type="ARBA" id="ARBA00023015"/>
    </source>
</evidence>
<dbReference type="Pfam" id="PF00847">
    <property type="entry name" value="AP2"/>
    <property type="match status" value="1"/>
</dbReference>
<dbReference type="CDD" id="cd00018">
    <property type="entry name" value="AP2"/>
    <property type="match status" value="1"/>
</dbReference>
<feature type="region of interest" description="Disordered" evidence="6">
    <location>
        <begin position="1"/>
        <end position="26"/>
    </location>
</feature>
<name>A0ABP0WDK8_9BRYO</name>
<feature type="region of interest" description="Disordered" evidence="6">
    <location>
        <begin position="289"/>
        <end position="308"/>
    </location>
</feature>
<evidence type="ECO:0000256" key="6">
    <source>
        <dbReference type="SAM" id="MobiDB-lite"/>
    </source>
</evidence>
<dbReference type="SUPFAM" id="SSF54171">
    <property type="entry name" value="DNA-binding domain"/>
    <property type="match status" value="1"/>
</dbReference>
<gene>
    <name evidence="8" type="ORF">CSSPJE1EN1_LOCUS9055</name>
</gene>
<evidence type="ECO:0000256" key="5">
    <source>
        <dbReference type="ARBA" id="ARBA00023242"/>
    </source>
</evidence>
<feature type="compositionally biased region" description="Basic and acidic residues" evidence="6">
    <location>
        <begin position="169"/>
        <end position="178"/>
    </location>
</feature>
<proteinExistence type="predicted"/>
<keyword evidence="3" id="KW-0238">DNA-binding</keyword>
<dbReference type="PANTHER" id="PTHR31194:SF140">
    <property type="entry name" value="ETHYLENE-RESPONSIVE TRANSCRIPTION FACTOR CRF2"/>
    <property type="match status" value="1"/>
</dbReference>
<reference evidence="8" key="1">
    <citation type="submission" date="2024-02" db="EMBL/GenBank/DDBJ databases">
        <authorList>
            <consortium name="ELIXIR-Norway"/>
            <consortium name="Elixir Norway"/>
        </authorList>
    </citation>
    <scope>NUCLEOTIDE SEQUENCE</scope>
</reference>
<sequence length="384" mass="42555">MQQQQVCKKVLKRDLSTESEDEWDPKPQICPKRVRVICTDPDATDSSSDEEGNFRRSDLMRNSHHRRHVQEINIQAKAGNVRSKPPLATAKSLATKISKGGDDRKIHKFRGVRQRPWGKWAAEIRDPSKGVRLWLGTYDTAEEAAHAYDKAARQIRGPHAHTNFPSQEGRSKEEPDDFHNLGEVEQGESFLHDADCALPEEDCANFLMCSPSSVLDGCSTSFSELSTGSIANNLDAFCDPFAGGNTTLEDRSGLSDSKKGNNSHTSDIAIVKSQGNDLTSLELIVIQEDSHEKEDKDAASDSENQDLADDEKADLQNLADLSDAFFSDDEFLLDIPECDGGEDLMMEFAESFDFLGDEDKIGDLGFECGNEAFNWFSTPDITIA</sequence>
<evidence type="ECO:0000313" key="8">
    <source>
        <dbReference type="EMBL" id="CAK9263577.1"/>
    </source>
</evidence>
<evidence type="ECO:0000259" key="7">
    <source>
        <dbReference type="PROSITE" id="PS51032"/>
    </source>
</evidence>
<feature type="compositionally biased region" description="Basic and acidic residues" evidence="6">
    <location>
        <begin position="52"/>
        <end position="61"/>
    </location>
</feature>
<dbReference type="InterPro" id="IPR050913">
    <property type="entry name" value="AP2/ERF_ERF"/>
</dbReference>
<evidence type="ECO:0000256" key="4">
    <source>
        <dbReference type="ARBA" id="ARBA00023163"/>
    </source>
</evidence>
<dbReference type="InterPro" id="IPR001471">
    <property type="entry name" value="AP2/ERF_dom"/>
</dbReference>
<organism evidence="8 9">
    <name type="scientific">Sphagnum jensenii</name>
    <dbReference type="NCBI Taxonomy" id="128206"/>
    <lineage>
        <taxon>Eukaryota</taxon>
        <taxon>Viridiplantae</taxon>
        <taxon>Streptophyta</taxon>
        <taxon>Embryophyta</taxon>
        <taxon>Bryophyta</taxon>
        <taxon>Sphagnophytina</taxon>
        <taxon>Sphagnopsida</taxon>
        <taxon>Sphagnales</taxon>
        <taxon>Sphagnaceae</taxon>
        <taxon>Sphagnum</taxon>
    </lineage>
</organism>
<accession>A0ABP0WDK8</accession>
<dbReference type="Gene3D" id="3.30.730.10">
    <property type="entry name" value="AP2/ERF domain"/>
    <property type="match status" value="1"/>
</dbReference>
<evidence type="ECO:0000256" key="3">
    <source>
        <dbReference type="ARBA" id="ARBA00023125"/>
    </source>
</evidence>
<evidence type="ECO:0000313" key="9">
    <source>
        <dbReference type="Proteomes" id="UP001497444"/>
    </source>
</evidence>
<keyword evidence="4" id="KW-0804">Transcription</keyword>
<keyword evidence="9" id="KW-1185">Reference proteome</keyword>
<dbReference type="PANTHER" id="PTHR31194">
    <property type="entry name" value="SHN SHINE , DNA BINDING / TRANSCRIPTION FACTOR"/>
    <property type="match status" value="1"/>
</dbReference>
<dbReference type="Proteomes" id="UP001497444">
    <property type="component" value="Chromosome 16"/>
</dbReference>
<keyword evidence="2" id="KW-0805">Transcription regulation</keyword>